<dbReference type="RefSeq" id="XP_009167949.1">
    <property type="nucleotide sequence ID" value="XM_009169685.1"/>
</dbReference>
<dbReference type="Proteomes" id="UP000054324">
    <property type="component" value="Unassembled WGS sequence"/>
</dbReference>
<dbReference type="EMBL" id="KL596702">
    <property type="protein sequence ID" value="KER28310.1"/>
    <property type="molecule type" value="Genomic_DNA"/>
</dbReference>
<name>A0A074ZYC0_OPIVI</name>
<evidence type="ECO:0000313" key="1">
    <source>
        <dbReference type="EMBL" id="KER28310.1"/>
    </source>
</evidence>
<gene>
    <name evidence="1" type="ORF">T265_04839</name>
</gene>
<organism evidence="1 2">
    <name type="scientific">Opisthorchis viverrini</name>
    <name type="common">Southeast Asian liver fluke</name>
    <dbReference type="NCBI Taxonomy" id="6198"/>
    <lineage>
        <taxon>Eukaryota</taxon>
        <taxon>Metazoa</taxon>
        <taxon>Spiralia</taxon>
        <taxon>Lophotrochozoa</taxon>
        <taxon>Platyhelminthes</taxon>
        <taxon>Trematoda</taxon>
        <taxon>Digenea</taxon>
        <taxon>Opisthorchiida</taxon>
        <taxon>Opisthorchiata</taxon>
        <taxon>Opisthorchiidae</taxon>
        <taxon>Opisthorchis</taxon>
    </lineage>
</organism>
<accession>A0A074ZYC0</accession>
<sequence>MLQPYLSIRELIGPHICFYGLGQRGTIPALMLPCGMAAMHRKGTTAERFDSLQDEPSPNLLTLFLSPGARWPKWLEPEFTDRKVRGSNPTSATRLFFTIKLSNKSWLYGSEASVLNTDVMLSMMMMMA</sequence>
<protein>
    <submittedName>
        <fullName evidence="1">Uncharacterized protein</fullName>
    </submittedName>
</protein>
<keyword evidence="2" id="KW-1185">Reference proteome</keyword>
<proteinExistence type="predicted"/>
<dbReference type="CTD" id="20319021"/>
<dbReference type="KEGG" id="ovi:T265_04839"/>
<reference evidence="1 2" key="1">
    <citation type="submission" date="2013-11" db="EMBL/GenBank/DDBJ databases">
        <title>Opisthorchis viverrini - life in the bile duct.</title>
        <authorList>
            <person name="Young N.D."/>
            <person name="Nagarajan N."/>
            <person name="Lin S.J."/>
            <person name="Korhonen P.K."/>
            <person name="Jex A.R."/>
            <person name="Hall R.S."/>
            <person name="Safavi-Hemami H."/>
            <person name="Kaewkong W."/>
            <person name="Bertrand D."/>
            <person name="Gao S."/>
            <person name="Seet Q."/>
            <person name="Wongkham S."/>
            <person name="Teh B.T."/>
            <person name="Wongkham C."/>
            <person name="Intapan P.M."/>
            <person name="Maleewong W."/>
            <person name="Yang X."/>
            <person name="Hu M."/>
            <person name="Wang Z."/>
            <person name="Hofmann A."/>
            <person name="Sternberg P.W."/>
            <person name="Tan P."/>
            <person name="Wang J."/>
            <person name="Gasser R.B."/>
        </authorList>
    </citation>
    <scope>NUCLEOTIDE SEQUENCE [LARGE SCALE GENOMIC DNA]</scope>
</reference>
<dbReference type="AlphaFoldDB" id="A0A074ZYC0"/>
<dbReference type="OrthoDB" id="10595789at2759"/>
<evidence type="ECO:0000313" key="2">
    <source>
        <dbReference type="Proteomes" id="UP000054324"/>
    </source>
</evidence>
<dbReference type="GeneID" id="20319021"/>